<evidence type="ECO:0000313" key="2">
    <source>
        <dbReference type="Proteomes" id="UP000282386"/>
    </source>
</evidence>
<dbReference type="Proteomes" id="UP000282386">
    <property type="component" value="Chromosome"/>
</dbReference>
<organism evidence="1 2">
    <name type="scientific">Rothia aeria</name>
    <dbReference type="NCBI Taxonomy" id="172042"/>
    <lineage>
        <taxon>Bacteria</taxon>
        <taxon>Bacillati</taxon>
        <taxon>Actinomycetota</taxon>
        <taxon>Actinomycetes</taxon>
        <taxon>Micrococcales</taxon>
        <taxon>Micrococcaceae</taxon>
        <taxon>Rothia</taxon>
    </lineage>
</organism>
<gene>
    <name evidence="1" type="ORF">NCTC10207_01850</name>
</gene>
<protein>
    <submittedName>
        <fullName evidence="1">Uncharacterized protein</fullName>
    </submittedName>
</protein>
<dbReference type="AlphaFoldDB" id="A0A7Z9A508"/>
<dbReference type="RefSeq" id="WP_126500445.1">
    <property type="nucleotide sequence ID" value="NZ_JAOVAP010000010.1"/>
</dbReference>
<dbReference type="EMBL" id="LR134479">
    <property type="protein sequence ID" value="VEI24004.1"/>
    <property type="molecule type" value="Genomic_DNA"/>
</dbReference>
<accession>A0A7Z9A508</accession>
<reference evidence="1 2" key="1">
    <citation type="submission" date="2018-12" db="EMBL/GenBank/DDBJ databases">
        <authorList>
            <consortium name="Pathogen Informatics"/>
        </authorList>
    </citation>
    <scope>NUCLEOTIDE SEQUENCE [LARGE SCALE GENOMIC DNA]</scope>
    <source>
        <strain evidence="1 2">NCTC10207</strain>
    </source>
</reference>
<sequence>MSEYSYTITYVPWPLAASSNAGVHPASRLFPGIFTIDRALTDEGPHKGGGTVEVDYEFVDYFFFNPPAYNPLNPKNFQGFSNEGTYDFEDQELFFEYSADSENLYIAAVSDTGDDRVCYVRGRIEPTLKVVWEIRSDDPEFMEFMAAVLDAVRTSLGVTPPHLSEGEMMEVTGTIERVEPIVGASYHTVAGGVVVRFVNVEFVPHHPLTQAASYFAKVVGRGVPSGSVVWSGPRRVVFWEGADDDGDNPLRGKSIPAPVNYAVKRLPVVEGA</sequence>
<name>A0A7Z9A508_9MICC</name>
<evidence type="ECO:0000313" key="1">
    <source>
        <dbReference type="EMBL" id="VEI24004.1"/>
    </source>
</evidence>
<proteinExistence type="predicted"/>